<sequence>MTPPSSATPEPEPAEPEIEEGAEEDASKTIYTTTFSPVDWTRKDVFKRYQQLSIPPPPFPVSVGAIRVDEESESQVGGLQKMTFTTSKKASIIDPQDDLLNFDSTITSTPLSCRQTSNKGSFIPNRLPYARTLITLALAYGPTVPSQSQHLMPNATQDEEDFVAQMIGIPPSPIPAPRQDTSPAPTSRAYTSISRAHTCTSDELLEFEHSRCF</sequence>
<organism evidence="2 3">
    <name type="scientific">Moniliophthora roreri</name>
    <name type="common">Frosty pod rot fungus</name>
    <name type="synonym">Monilia roreri</name>
    <dbReference type="NCBI Taxonomy" id="221103"/>
    <lineage>
        <taxon>Eukaryota</taxon>
        <taxon>Fungi</taxon>
        <taxon>Dikarya</taxon>
        <taxon>Basidiomycota</taxon>
        <taxon>Agaricomycotina</taxon>
        <taxon>Agaricomycetes</taxon>
        <taxon>Agaricomycetidae</taxon>
        <taxon>Agaricales</taxon>
        <taxon>Marasmiineae</taxon>
        <taxon>Marasmiaceae</taxon>
        <taxon>Moniliophthora</taxon>
    </lineage>
</organism>
<accession>A0A0W0EVY7</accession>
<dbReference type="EMBL" id="LATX01002492">
    <property type="protein sequence ID" value="KTB28237.1"/>
    <property type="molecule type" value="Genomic_DNA"/>
</dbReference>
<dbReference type="AlphaFoldDB" id="A0A0W0EVY7"/>
<protein>
    <submittedName>
        <fullName evidence="2">Uncharacterized protein</fullName>
    </submittedName>
</protein>
<proteinExistence type="predicted"/>
<evidence type="ECO:0000256" key="1">
    <source>
        <dbReference type="SAM" id="MobiDB-lite"/>
    </source>
</evidence>
<evidence type="ECO:0000313" key="2">
    <source>
        <dbReference type="EMBL" id="KTB28237.1"/>
    </source>
</evidence>
<reference evidence="2 3" key="1">
    <citation type="submission" date="2015-12" db="EMBL/GenBank/DDBJ databases">
        <title>Draft genome sequence of Moniliophthora roreri, the causal agent of frosty pod rot of cacao.</title>
        <authorList>
            <person name="Aime M.C."/>
            <person name="Diaz-Valderrama J.R."/>
            <person name="Kijpornyongpan T."/>
            <person name="Phillips-Mora W."/>
        </authorList>
    </citation>
    <scope>NUCLEOTIDE SEQUENCE [LARGE SCALE GENOMIC DNA]</scope>
    <source>
        <strain evidence="2 3">MCA 2952</strain>
    </source>
</reference>
<feature type="compositionally biased region" description="Acidic residues" evidence="1">
    <location>
        <begin position="12"/>
        <end position="24"/>
    </location>
</feature>
<name>A0A0W0EVY7_MONRR</name>
<gene>
    <name evidence="2" type="ORF">WG66_19189</name>
</gene>
<feature type="region of interest" description="Disordered" evidence="1">
    <location>
        <begin position="1"/>
        <end position="30"/>
    </location>
</feature>
<dbReference type="Proteomes" id="UP000054988">
    <property type="component" value="Unassembled WGS sequence"/>
</dbReference>
<comment type="caution">
    <text evidence="2">The sequence shown here is derived from an EMBL/GenBank/DDBJ whole genome shotgun (WGS) entry which is preliminary data.</text>
</comment>
<evidence type="ECO:0000313" key="3">
    <source>
        <dbReference type="Proteomes" id="UP000054988"/>
    </source>
</evidence>